<organism evidence="2 3">
    <name type="scientific">Panacibacter microcysteis</name>
    <dbReference type="NCBI Taxonomy" id="2793269"/>
    <lineage>
        <taxon>Bacteria</taxon>
        <taxon>Pseudomonadati</taxon>
        <taxon>Bacteroidota</taxon>
        <taxon>Chitinophagia</taxon>
        <taxon>Chitinophagales</taxon>
        <taxon>Chitinophagaceae</taxon>
        <taxon>Panacibacter</taxon>
    </lineage>
</organism>
<keyword evidence="3" id="KW-1185">Reference proteome</keyword>
<evidence type="ECO:0000313" key="2">
    <source>
        <dbReference type="EMBL" id="MBG9377402.1"/>
    </source>
</evidence>
<comment type="caution">
    <text evidence="2">The sequence shown here is derived from an EMBL/GenBank/DDBJ whole genome shotgun (WGS) entry which is preliminary data.</text>
</comment>
<dbReference type="Proteomes" id="UP000628448">
    <property type="component" value="Unassembled WGS sequence"/>
</dbReference>
<reference evidence="2" key="1">
    <citation type="submission" date="2020-11" db="EMBL/GenBank/DDBJ databases">
        <title>Bacterial whole genome sequence for Panacibacter sp. DH6.</title>
        <authorList>
            <person name="Le V."/>
            <person name="Ko S."/>
            <person name="Ahn C.-Y."/>
            <person name="Oh H.-M."/>
        </authorList>
    </citation>
    <scope>NUCLEOTIDE SEQUENCE</scope>
    <source>
        <strain evidence="2">DH6</strain>
    </source>
</reference>
<dbReference type="Gene3D" id="3.40.710.10">
    <property type="entry name" value="DD-peptidase/beta-lactamase superfamily"/>
    <property type="match status" value="1"/>
</dbReference>
<dbReference type="Pfam" id="PF00144">
    <property type="entry name" value="Beta-lactamase"/>
    <property type="match status" value="1"/>
</dbReference>
<name>A0A931E742_9BACT</name>
<dbReference type="PANTHER" id="PTHR43283">
    <property type="entry name" value="BETA-LACTAMASE-RELATED"/>
    <property type="match status" value="1"/>
</dbReference>
<dbReference type="InterPro" id="IPR050789">
    <property type="entry name" value="Diverse_Enzym_Activities"/>
</dbReference>
<dbReference type="EMBL" id="JADWYR010000002">
    <property type="protein sequence ID" value="MBG9377402.1"/>
    <property type="molecule type" value="Genomic_DNA"/>
</dbReference>
<dbReference type="InterPro" id="IPR001466">
    <property type="entry name" value="Beta-lactam-related"/>
</dbReference>
<proteinExistence type="predicted"/>
<dbReference type="PANTHER" id="PTHR43283:SF7">
    <property type="entry name" value="BETA-LACTAMASE-RELATED DOMAIN-CONTAINING PROTEIN"/>
    <property type="match status" value="1"/>
</dbReference>
<evidence type="ECO:0000259" key="1">
    <source>
        <dbReference type="Pfam" id="PF00144"/>
    </source>
</evidence>
<sequence>MRKIYLLFILSFTPFFCLTQPYKTTYKQLKEFEGLYEYINNTTLKIAASPRDTLLYAVINESKYRLTPYSRDLFVNMSNEKVQFFRNTNNTIAGYIAGKDSFKLLSKDVFFPEMSWYPRLPTAKNAVYKYEEPKAYKDGLETGHIRQSGLDTALLSEMMRKIIDGTYPNVHSVLIIKDGRLVFEEYFYEYNKDSLHELRSASKSFVSALTGIAIAKGVIKSKHEKVLSYFPEYNIANNTDTKKRITIENLLTNQSGLDCDVSNPASEGNETTMNNSDDWIKFTLDLPMVDTPGGKGMYCSGNPVTLGRIIEKSTNMLLPDFAKNNLFAPLNITNFKWNFKPDKSSAETFCQLYLRPRDMAKFGLLYLDSGNWKGKQVIPADWVYQSLEKQSVVQGVHYGYLWWIKYLDADGVRYWGKAAQRNGGQKIYIWEAQHMVTVITGGNYNAQSPGDELIKQYILPAFNRK</sequence>
<keyword evidence="2" id="KW-0378">Hydrolase</keyword>
<dbReference type="SUPFAM" id="SSF56601">
    <property type="entry name" value="beta-lactamase/transpeptidase-like"/>
    <property type="match status" value="1"/>
</dbReference>
<accession>A0A931E742</accession>
<gene>
    <name evidence="2" type="ORF">I5907_14255</name>
</gene>
<dbReference type="InterPro" id="IPR012338">
    <property type="entry name" value="Beta-lactam/transpept-like"/>
</dbReference>
<dbReference type="AlphaFoldDB" id="A0A931E742"/>
<dbReference type="RefSeq" id="WP_196991487.1">
    <property type="nucleotide sequence ID" value="NZ_JADWYR010000002.1"/>
</dbReference>
<feature type="domain" description="Beta-lactamase-related" evidence="1">
    <location>
        <begin position="172"/>
        <end position="436"/>
    </location>
</feature>
<evidence type="ECO:0000313" key="3">
    <source>
        <dbReference type="Proteomes" id="UP000628448"/>
    </source>
</evidence>
<dbReference type="GO" id="GO:0016787">
    <property type="term" value="F:hydrolase activity"/>
    <property type="evidence" value="ECO:0007669"/>
    <property type="project" value="UniProtKB-KW"/>
</dbReference>
<protein>
    <submittedName>
        <fullName evidence="2">Serine hydrolase</fullName>
    </submittedName>
</protein>